<proteinExistence type="predicted"/>
<organism evidence="1">
    <name type="scientific">Arion vulgaris</name>
    <dbReference type="NCBI Taxonomy" id="1028688"/>
    <lineage>
        <taxon>Eukaryota</taxon>
        <taxon>Metazoa</taxon>
        <taxon>Spiralia</taxon>
        <taxon>Lophotrochozoa</taxon>
        <taxon>Mollusca</taxon>
        <taxon>Gastropoda</taxon>
        <taxon>Heterobranchia</taxon>
        <taxon>Euthyneura</taxon>
        <taxon>Panpulmonata</taxon>
        <taxon>Eupulmonata</taxon>
        <taxon>Stylommatophora</taxon>
        <taxon>Helicina</taxon>
        <taxon>Arionoidea</taxon>
        <taxon>Arionidae</taxon>
        <taxon>Arion</taxon>
    </lineage>
</organism>
<dbReference type="EMBL" id="HACG01000116">
    <property type="protein sequence ID" value="CEK46981.1"/>
    <property type="molecule type" value="Transcribed_RNA"/>
</dbReference>
<gene>
    <name evidence="1" type="primary">ORF288</name>
</gene>
<accession>A0A0B6XU19</accession>
<sequence>LRNISQFEEFSSLVSMTFTLAPRKVCHNEKLLVELSLSHDTGDPIRGPNFVLPAILSLAYTPVLLVCPDIDDVPSLKHEGSVSLA</sequence>
<name>A0A0B6XU19_9EUPU</name>
<feature type="non-terminal residue" evidence="1">
    <location>
        <position position="85"/>
    </location>
</feature>
<reference evidence="1" key="1">
    <citation type="submission" date="2014-12" db="EMBL/GenBank/DDBJ databases">
        <title>Insight into the proteome of Arion vulgaris.</title>
        <authorList>
            <person name="Aradska J."/>
            <person name="Bulat T."/>
            <person name="Smidak R."/>
            <person name="Sarate P."/>
            <person name="Gangsoo J."/>
            <person name="Sialana F."/>
            <person name="Bilban M."/>
            <person name="Lubec G."/>
        </authorList>
    </citation>
    <scope>NUCLEOTIDE SEQUENCE</scope>
    <source>
        <tissue evidence="1">Skin</tissue>
    </source>
</reference>
<protein>
    <submittedName>
        <fullName evidence="1">Uncharacterized protein</fullName>
    </submittedName>
</protein>
<dbReference type="AlphaFoldDB" id="A0A0B6XU19"/>
<evidence type="ECO:0000313" key="1">
    <source>
        <dbReference type="EMBL" id="CEK46981.1"/>
    </source>
</evidence>
<feature type="non-terminal residue" evidence="1">
    <location>
        <position position="1"/>
    </location>
</feature>